<dbReference type="Pfam" id="PF13416">
    <property type="entry name" value="SBP_bac_8"/>
    <property type="match status" value="1"/>
</dbReference>
<keyword evidence="3" id="KW-0732">Signal</keyword>
<name>A0ABU9MW08_9GAMM</name>
<dbReference type="Gene3D" id="3.40.190.10">
    <property type="entry name" value="Periplasmic binding protein-like II"/>
    <property type="match status" value="2"/>
</dbReference>
<sequence length="388" mass="43205">MLARLLQAVILLFGVGLSCPSQATLTLAYSLKNSEFASFLTESAATQGLAIDAQWVDQKLLKVRLIQSAESGARADAILVPADHLGMDEFVNFSEIPQSMLSPEQSPLFAASGRMQGRQLGIPIVAGNHLVLYYNKGLIIEPATSWQQLIQYYQQHGKAPIGWSFMEMFWFVPFVTAFGEPPLVTDQPNLNTKAMHQALEYVWSLAEQGVVDPKCDYSCSEQRFMSAKLPYTINGIWAYDNYRHGLGDQLGVAALPRLAGNTMKPYSTAFVLAFPEQSLHGEKRAQLEQLAALLQHPGVQTQLWQRYVGIPVHKQVQKNILAHADADSQVFFETLAQSEPMPNSPNMMILWEVMLKGYTRFGAKAMNAQQAGEFMQHLAERSIAPRKE</sequence>
<comment type="similarity">
    <text evidence="1">Belongs to the bacterial solute-binding protein 1 family.</text>
</comment>
<dbReference type="PROSITE" id="PS51257">
    <property type="entry name" value="PROKAR_LIPOPROTEIN"/>
    <property type="match status" value="1"/>
</dbReference>
<gene>
    <name evidence="4" type="ORF">WCN91_08545</name>
</gene>
<evidence type="ECO:0000313" key="4">
    <source>
        <dbReference type="EMBL" id="MEM0515460.1"/>
    </source>
</evidence>
<evidence type="ECO:0000256" key="1">
    <source>
        <dbReference type="ARBA" id="ARBA00008520"/>
    </source>
</evidence>
<dbReference type="EMBL" id="JBCGCU010000007">
    <property type="protein sequence ID" value="MEM0515460.1"/>
    <property type="molecule type" value="Genomic_DNA"/>
</dbReference>
<dbReference type="SUPFAM" id="SSF53850">
    <property type="entry name" value="Periplasmic binding protein-like II"/>
    <property type="match status" value="1"/>
</dbReference>
<keyword evidence="2" id="KW-0813">Transport</keyword>
<dbReference type="InterPro" id="IPR006059">
    <property type="entry name" value="SBP"/>
</dbReference>
<proteinExistence type="inferred from homology"/>
<dbReference type="RefSeq" id="WP_342678106.1">
    <property type="nucleotide sequence ID" value="NZ_JBCGCU010000007.1"/>
</dbReference>
<reference evidence="4 5" key="1">
    <citation type="submission" date="2024-03" db="EMBL/GenBank/DDBJ databases">
        <title>Pseudoalteromonas qingdaonensis sp. nov., isolated from the intestines of marine benthic organisms.</title>
        <authorList>
            <person name="Lin X."/>
            <person name="Fang S."/>
            <person name="Hu X."/>
        </authorList>
    </citation>
    <scope>NUCLEOTIDE SEQUENCE [LARGE SCALE GENOMIC DNA]</scope>
    <source>
        <strain evidence="4 5">YIC-827</strain>
    </source>
</reference>
<dbReference type="PANTHER" id="PTHR30061:SF50">
    <property type="entry name" value="MALTOSE_MALTODEXTRIN-BINDING PERIPLASMIC PROTEIN"/>
    <property type="match status" value="1"/>
</dbReference>
<comment type="caution">
    <text evidence="4">The sequence shown here is derived from an EMBL/GenBank/DDBJ whole genome shotgun (WGS) entry which is preliminary data.</text>
</comment>
<organism evidence="4 5">
    <name type="scientific">Pseudoalteromonas qingdaonensis</name>
    <dbReference type="NCBI Taxonomy" id="3131913"/>
    <lineage>
        <taxon>Bacteria</taxon>
        <taxon>Pseudomonadati</taxon>
        <taxon>Pseudomonadota</taxon>
        <taxon>Gammaproteobacteria</taxon>
        <taxon>Alteromonadales</taxon>
        <taxon>Pseudoalteromonadaceae</taxon>
        <taxon>Pseudoalteromonas</taxon>
    </lineage>
</organism>
<dbReference type="PANTHER" id="PTHR30061">
    <property type="entry name" value="MALTOSE-BINDING PERIPLASMIC PROTEIN"/>
    <property type="match status" value="1"/>
</dbReference>
<evidence type="ECO:0000256" key="2">
    <source>
        <dbReference type="ARBA" id="ARBA00022448"/>
    </source>
</evidence>
<dbReference type="Proteomes" id="UP001447008">
    <property type="component" value="Unassembled WGS sequence"/>
</dbReference>
<accession>A0ABU9MW08</accession>
<protein>
    <submittedName>
        <fullName evidence="4">Extracellular solute-binding protein</fullName>
    </submittedName>
</protein>
<evidence type="ECO:0000256" key="3">
    <source>
        <dbReference type="ARBA" id="ARBA00022729"/>
    </source>
</evidence>
<keyword evidence="5" id="KW-1185">Reference proteome</keyword>
<evidence type="ECO:0000313" key="5">
    <source>
        <dbReference type="Proteomes" id="UP001447008"/>
    </source>
</evidence>